<evidence type="ECO:0000313" key="2">
    <source>
        <dbReference type="EMBL" id="KAK8996655.1"/>
    </source>
</evidence>
<feature type="compositionally biased region" description="Basic and acidic residues" evidence="1">
    <location>
        <begin position="1"/>
        <end position="14"/>
    </location>
</feature>
<comment type="caution">
    <text evidence="2">The sequence shown here is derived from an EMBL/GenBank/DDBJ whole genome shotgun (WGS) entry which is preliminary data.</text>
</comment>
<keyword evidence="3" id="KW-1185">Reference proteome</keyword>
<name>A0ABR2Q7L7_9ROSI</name>
<organism evidence="2 3">
    <name type="scientific">Hibiscus sabdariffa</name>
    <name type="common">roselle</name>
    <dbReference type="NCBI Taxonomy" id="183260"/>
    <lineage>
        <taxon>Eukaryota</taxon>
        <taxon>Viridiplantae</taxon>
        <taxon>Streptophyta</taxon>
        <taxon>Embryophyta</taxon>
        <taxon>Tracheophyta</taxon>
        <taxon>Spermatophyta</taxon>
        <taxon>Magnoliopsida</taxon>
        <taxon>eudicotyledons</taxon>
        <taxon>Gunneridae</taxon>
        <taxon>Pentapetalae</taxon>
        <taxon>rosids</taxon>
        <taxon>malvids</taxon>
        <taxon>Malvales</taxon>
        <taxon>Malvaceae</taxon>
        <taxon>Malvoideae</taxon>
        <taxon>Hibiscus</taxon>
    </lineage>
</organism>
<protein>
    <submittedName>
        <fullName evidence="2">Uncharacterized protein</fullName>
    </submittedName>
</protein>
<proteinExistence type="predicted"/>
<gene>
    <name evidence="2" type="ORF">V6N11_081921</name>
</gene>
<sequence>MSERKGKLRIEPPKDLVNPPRARKSKKILEEPKEVLFCGLYKASRVLWLVRASTSPTKEFQHFNQSTA</sequence>
<accession>A0ABR2Q7L7</accession>
<dbReference type="EMBL" id="JBBPBN010000044">
    <property type="protein sequence ID" value="KAK8996655.1"/>
    <property type="molecule type" value="Genomic_DNA"/>
</dbReference>
<evidence type="ECO:0000313" key="3">
    <source>
        <dbReference type="Proteomes" id="UP001396334"/>
    </source>
</evidence>
<reference evidence="2 3" key="1">
    <citation type="journal article" date="2024" name="G3 (Bethesda)">
        <title>Genome assembly of Hibiscus sabdariffa L. provides insights into metabolisms of medicinal natural products.</title>
        <authorList>
            <person name="Kim T."/>
        </authorList>
    </citation>
    <scope>NUCLEOTIDE SEQUENCE [LARGE SCALE GENOMIC DNA]</scope>
    <source>
        <strain evidence="2">TK-2024</strain>
        <tissue evidence="2">Old leaves</tissue>
    </source>
</reference>
<dbReference type="Proteomes" id="UP001396334">
    <property type="component" value="Unassembled WGS sequence"/>
</dbReference>
<feature type="region of interest" description="Disordered" evidence="1">
    <location>
        <begin position="1"/>
        <end position="24"/>
    </location>
</feature>
<evidence type="ECO:0000256" key="1">
    <source>
        <dbReference type="SAM" id="MobiDB-lite"/>
    </source>
</evidence>